<feature type="domain" description="SHOCT" evidence="1">
    <location>
        <begin position="179"/>
        <end position="201"/>
    </location>
</feature>
<protein>
    <recommendedName>
        <fullName evidence="1">SHOCT domain-containing protein</fullName>
    </recommendedName>
</protein>
<keyword evidence="3" id="KW-1185">Reference proteome</keyword>
<reference evidence="2 3" key="1">
    <citation type="journal article" date="2013" name="Front. Microbiol.">
        <title>Comparative genomic analyses of the cyanobacterium, Lyngbya aestuarii BL J, a powerful hydrogen producer.</title>
        <authorList>
            <person name="Kothari A."/>
            <person name="Vaughn M."/>
            <person name="Garcia-Pichel F."/>
        </authorList>
    </citation>
    <scope>NUCLEOTIDE SEQUENCE [LARGE SCALE GENOMIC DNA]</scope>
    <source>
        <strain evidence="2 3">BL J</strain>
    </source>
</reference>
<sequence length="289" mass="32947">MAINYYLENNKDSLEFVYKNLLLWFKDKQYKVEGTEADGIYLIQAQKVGKIRTVLGTNLAFKVKVYKSNDLTNPPEFVVETSTGKWIQNIAGAGVTAMFFGGLTVLTGLAGAGWALVVENEIITYIEEELKFKKIQKSMNSSELEPLGISIHSSKKENHYKAQNNSARQKAILKADQDLKKLKAALATNILTEEEFAAKKQYVENQIDEYEIEFIIEEKLIRFQEAFTDGILTADEFEAKVHQVEEELRHQVIDQRLEQEKEEVMIKLRAALDNGILTQDEYAQKLALL</sequence>
<feature type="domain" description="SHOCT" evidence="1">
    <location>
        <begin position="267"/>
        <end position="289"/>
    </location>
</feature>
<evidence type="ECO:0000313" key="2">
    <source>
        <dbReference type="EMBL" id="ERT09848.1"/>
    </source>
</evidence>
<dbReference type="EMBL" id="AUZM01000001">
    <property type="protein sequence ID" value="ERT09848.1"/>
    <property type="molecule type" value="Genomic_DNA"/>
</dbReference>
<evidence type="ECO:0000259" key="1">
    <source>
        <dbReference type="Pfam" id="PF09851"/>
    </source>
</evidence>
<accession>U7QPN3</accession>
<dbReference type="InterPro" id="IPR018649">
    <property type="entry name" value="SHOCT"/>
</dbReference>
<evidence type="ECO:0000313" key="3">
    <source>
        <dbReference type="Proteomes" id="UP000017127"/>
    </source>
</evidence>
<organism evidence="2 3">
    <name type="scientific">Lyngbya aestuarii BL J</name>
    <dbReference type="NCBI Taxonomy" id="1348334"/>
    <lineage>
        <taxon>Bacteria</taxon>
        <taxon>Bacillati</taxon>
        <taxon>Cyanobacteriota</taxon>
        <taxon>Cyanophyceae</taxon>
        <taxon>Oscillatoriophycideae</taxon>
        <taxon>Oscillatoriales</taxon>
        <taxon>Microcoleaceae</taxon>
        <taxon>Lyngbya</taxon>
    </lineage>
</organism>
<comment type="caution">
    <text evidence="2">The sequence shown here is derived from an EMBL/GenBank/DDBJ whole genome shotgun (WGS) entry which is preliminary data.</text>
</comment>
<dbReference type="Proteomes" id="UP000017127">
    <property type="component" value="Unassembled WGS sequence"/>
</dbReference>
<gene>
    <name evidence="2" type="ORF">M595_0107</name>
</gene>
<dbReference type="Pfam" id="PF09851">
    <property type="entry name" value="SHOCT"/>
    <property type="match status" value="2"/>
</dbReference>
<dbReference type="OrthoDB" id="422639at2"/>
<dbReference type="AlphaFoldDB" id="U7QPN3"/>
<dbReference type="RefSeq" id="WP_023063910.1">
    <property type="nucleotide sequence ID" value="NZ_AUZM01000001.1"/>
</dbReference>
<proteinExistence type="predicted"/>
<name>U7QPN3_9CYAN</name>